<sequence>MSQVRIVEAGDIAAIAAMFQQVLRNQAGPPPASLVDYLRHLFLDAPFCGGGAHSLVYLNDEGKISGFIGVHMLPMTFHGRKLQAAVCGTLMSKDRDRDPLAGARLLKAFFDGPQDLSFSESANDISTRLWTRLRGATLASYSLDWIRVIRPAGFTLEAAGKKIKLARLFSPLAGGFDALWRKRLDPGQLSWPALAPGGTGQKAGTVRDISETEFIKLLDPLTSHIPLRPDWAQCHLDWILMDAHEKPNLGELIFCAVLSPNGRPIGAFAYYAKPGAIGSVLQIIALPGQAGVVIDGLIDDAAKRGLVGLRGRVQPNLLDAMLGRRIAFVHATSTVVHSRDAELLKAMTDQQAFLNGIAGEQWCRLIEGRFN</sequence>
<dbReference type="SUPFAM" id="SSF55729">
    <property type="entry name" value="Acyl-CoA N-acyltransferases (Nat)"/>
    <property type="match status" value="1"/>
</dbReference>
<proteinExistence type="predicted"/>
<accession>A0ABW0GT93</accession>
<dbReference type="InterPro" id="IPR016181">
    <property type="entry name" value="Acyl_CoA_acyltransferase"/>
</dbReference>
<name>A0ABW0GT93_9HYPH</name>
<gene>
    <name evidence="1" type="ORF">ACFPLB_02500</name>
</gene>
<evidence type="ECO:0008006" key="3">
    <source>
        <dbReference type="Google" id="ProtNLM"/>
    </source>
</evidence>
<reference evidence="2" key="1">
    <citation type="journal article" date="2019" name="Int. J. Syst. Evol. Microbiol.">
        <title>The Global Catalogue of Microorganisms (GCM) 10K type strain sequencing project: providing services to taxonomists for standard genome sequencing and annotation.</title>
        <authorList>
            <consortium name="The Broad Institute Genomics Platform"/>
            <consortium name="The Broad Institute Genome Sequencing Center for Infectious Disease"/>
            <person name="Wu L."/>
            <person name="Ma J."/>
        </authorList>
    </citation>
    <scope>NUCLEOTIDE SEQUENCE [LARGE SCALE GENOMIC DNA]</scope>
    <source>
        <strain evidence="2">CGMCC 4.1415</strain>
    </source>
</reference>
<keyword evidence="2" id="KW-1185">Reference proteome</keyword>
<evidence type="ECO:0000313" key="2">
    <source>
        <dbReference type="Proteomes" id="UP001596016"/>
    </source>
</evidence>
<dbReference type="RefSeq" id="WP_378227681.1">
    <property type="nucleotide sequence ID" value="NZ_JBHSLL010000010.1"/>
</dbReference>
<evidence type="ECO:0000313" key="1">
    <source>
        <dbReference type="EMBL" id="MFC5384830.1"/>
    </source>
</evidence>
<organism evidence="1 2">
    <name type="scientific">Aquamicrobium segne</name>
    <dbReference type="NCBI Taxonomy" id="469547"/>
    <lineage>
        <taxon>Bacteria</taxon>
        <taxon>Pseudomonadati</taxon>
        <taxon>Pseudomonadota</taxon>
        <taxon>Alphaproteobacteria</taxon>
        <taxon>Hyphomicrobiales</taxon>
        <taxon>Phyllobacteriaceae</taxon>
        <taxon>Aquamicrobium</taxon>
    </lineage>
</organism>
<comment type="caution">
    <text evidence="1">The sequence shown here is derived from an EMBL/GenBank/DDBJ whole genome shotgun (WGS) entry which is preliminary data.</text>
</comment>
<protein>
    <recommendedName>
        <fullName evidence="3">N-acetyltransferase domain-containing protein</fullName>
    </recommendedName>
</protein>
<dbReference type="Proteomes" id="UP001596016">
    <property type="component" value="Unassembled WGS sequence"/>
</dbReference>
<dbReference type="EMBL" id="JBHSLL010000010">
    <property type="protein sequence ID" value="MFC5384830.1"/>
    <property type="molecule type" value="Genomic_DNA"/>
</dbReference>